<keyword evidence="2" id="KW-0812">Transmembrane</keyword>
<evidence type="ECO:0000256" key="3">
    <source>
        <dbReference type="SAM" id="SignalP"/>
    </source>
</evidence>
<dbReference type="Pfam" id="PF04420">
    <property type="entry name" value="CHD5"/>
    <property type="match status" value="1"/>
</dbReference>
<keyword evidence="5" id="KW-1185">Reference proteome</keyword>
<dbReference type="EnsemblMetazoa" id="GBRI008168-RA">
    <property type="protein sequence ID" value="GBRI008168-PA"/>
    <property type="gene ID" value="GBRI008168"/>
</dbReference>
<keyword evidence="2" id="KW-0472">Membrane</keyword>
<keyword evidence="2" id="KW-1133">Transmembrane helix</keyword>
<reference evidence="5" key="1">
    <citation type="submission" date="2014-03" db="EMBL/GenBank/DDBJ databases">
        <authorList>
            <person name="Aksoy S."/>
            <person name="Warren W."/>
            <person name="Wilson R.K."/>
        </authorList>
    </citation>
    <scope>NUCLEOTIDE SEQUENCE [LARGE SCALE GENOMIC DNA]</scope>
    <source>
        <strain evidence="5">IAEA</strain>
    </source>
</reference>
<evidence type="ECO:0000313" key="4">
    <source>
        <dbReference type="EnsemblMetazoa" id="GBRI008168-PA"/>
    </source>
</evidence>
<feature type="coiled-coil region" evidence="1">
    <location>
        <begin position="33"/>
        <end position="87"/>
    </location>
</feature>
<feature type="signal peptide" evidence="3">
    <location>
        <begin position="1"/>
        <end position="18"/>
    </location>
</feature>
<dbReference type="VEuPathDB" id="VectorBase:GBRI008168"/>
<name>A0A1A9W6P1_9MUSC</name>
<reference evidence="4" key="2">
    <citation type="submission" date="2020-05" db="UniProtKB">
        <authorList>
            <consortium name="EnsemblMetazoa"/>
        </authorList>
    </citation>
    <scope>IDENTIFICATION</scope>
    <source>
        <strain evidence="4">IAEA</strain>
    </source>
</reference>
<protein>
    <submittedName>
        <fullName evidence="4">Uncharacterized protein</fullName>
    </submittedName>
</protein>
<evidence type="ECO:0000256" key="1">
    <source>
        <dbReference type="SAM" id="Coils"/>
    </source>
</evidence>
<proteinExistence type="predicted"/>
<sequence>MLFITIALICLLLSFARAIVKGLKAVLLGFTGKNELLAALQSAIDEVETIEARNPYRPDGFADLIFLERAQQKVDDLKKLRDRHNLGQMRSAYAELIMSYILKAVLGIVLIVISIKYRYDPVLIFGEQFNLHPLKGILSFPTNVPNAISVPAWILSCNVCFNMLNEFIYS</sequence>
<dbReference type="Proteomes" id="UP000091820">
    <property type="component" value="Unassembled WGS sequence"/>
</dbReference>
<organism evidence="4 5">
    <name type="scientific">Glossina brevipalpis</name>
    <dbReference type="NCBI Taxonomy" id="37001"/>
    <lineage>
        <taxon>Eukaryota</taxon>
        <taxon>Metazoa</taxon>
        <taxon>Ecdysozoa</taxon>
        <taxon>Arthropoda</taxon>
        <taxon>Hexapoda</taxon>
        <taxon>Insecta</taxon>
        <taxon>Pterygota</taxon>
        <taxon>Neoptera</taxon>
        <taxon>Endopterygota</taxon>
        <taxon>Diptera</taxon>
        <taxon>Brachycera</taxon>
        <taxon>Muscomorpha</taxon>
        <taxon>Hippoboscoidea</taxon>
        <taxon>Glossinidae</taxon>
        <taxon>Glossina</taxon>
    </lineage>
</organism>
<evidence type="ECO:0000313" key="5">
    <source>
        <dbReference type="Proteomes" id="UP000091820"/>
    </source>
</evidence>
<dbReference type="GO" id="GO:0071816">
    <property type="term" value="P:tail-anchored membrane protein insertion into ER membrane"/>
    <property type="evidence" value="ECO:0007669"/>
    <property type="project" value="InterPro"/>
</dbReference>
<accession>A0A1A9W6P1</accession>
<dbReference type="STRING" id="37001.A0A1A9W6P1"/>
<feature type="chain" id="PRO_5008400049" evidence="3">
    <location>
        <begin position="19"/>
        <end position="170"/>
    </location>
</feature>
<keyword evidence="1" id="KW-0175">Coiled coil</keyword>
<keyword evidence="3" id="KW-0732">Signal</keyword>
<evidence type="ECO:0000256" key="2">
    <source>
        <dbReference type="SAM" id="Phobius"/>
    </source>
</evidence>
<dbReference type="AlphaFoldDB" id="A0A1A9W6P1"/>
<feature type="transmembrane region" description="Helical" evidence="2">
    <location>
        <begin position="97"/>
        <end position="115"/>
    </location>
</feature>
<dbReference type="InterPro" id="IPR028945">
    <property type="entry name" value="Get1"/>
</dbReference>